<gene>
    <name evidence="1" type="ORF">IPOD504_LOCUS11473</name>
</gene>
<evidence type="ECO:0000313" key="1">
    <source>
        <dbReference type="EMBL" id="CAH2061809.1"/>
    </source>
</evidence>
<sequence>MAALVGPRSVPREGRAVTQSVHVNCIIYGFFNMAGPSRALGVPLESKYNGHLARGSVRSASVGYERHSSPLDGRGRNCIGGECVPAVVSTSRVYP</sequence>
<protein>
    <submittedName>
        <fullName evidence="1">Uncharacterized protein</fullName>
    </submittedName>
</protein>
<accession>A0ABN8IR35</accession>
<proteinExistence type="predicted"/>
<reference evidence="1" key="1">
    <citation type="submission" date="2022-03" db="EMBL/GenBank/DDBJ databases">
        <authorList>
            <person name="Martin H S."/>
        </authorList>
    </citation>
    <scope>NUCLEOTIDE SEQUENCE</scope>
</reference>
<keyword evidence="2" id="KW-1185">Reference proteome</keyword>
<dbReference type="EMBL" id="OW152840">
    <property type="protein sequence ID" value="CAH2061809.1"/>
    <property type="molecule type" value="Genomic_DNA"/>
</dbReference>
<organism evidence="1 2">
    <name type="scientific">Iphiclides podalirius</name>
    <name type="common">scarce swallowtail</name>
    <dbReference type="NCBI Taxonomy" id="110791"/>
    <lineage>
        <taxon>Eukaryota</taxon>
        <taxon>Metazoa</taxon>
        <taxon>Ecdysozoa</taxon>
        <taxon>Arthropoda</taxon>
        <taxon>Hexapoda</taxon>
        <taxon>Insecta</taxon>
        <taxon>Pterygota</taxon>
        <taxon>Neoptera</taxon>
        <taxon>Endopterygota</taxon>
        <taxon>Lepidoptera</taxon>
        <taxon>Glossata</taxon>
        <taxon>Ditrysia</taxon>
        <taxon>Papilionoidea</taxon>
        <taxon>Papilionidae</taxon>
        <taxon>Papilioninae</taxon>
        <taxon>Iphiclides</taxon>
    </lineage>
</organism>
<name>A0ABN8IR35_9NEOP</name>
<evidence type="ECO:0000313" key="2">
    <source>
        <dbReference type="Proteomes" id="UP000837857"/>
    </source>
</evidence>
<dbReference type="Proteomes" id="UP000837857">
    <property type="component" value="Chromosome 28"/>
</dbReference>
<feature type="non-terminal residue" evidence="1">
    <location>
        <position position="95"/>
    </location>
</feature>